<name>A0ABX9QCD7_9BACT</name>
<evidence type="ECO:0000313" key="2">
    <source>
        <dbReference type="EMBL" id="RKI02135.1"/>
    </source>
</evidence>
<evidence type="ECO:0000313" key="3">
    <source>
        <dbReference type="Proteomes" id="UP000278907"/>
    </source>
</evidence>
<gene>
    <name evidence="2" type="ORF">D7Y13_25405</name>
</gene>
<dbReference type="EMBL" id="RAWI01000221">
    <property type="protein sequence ID" value="RKI02135.1"/>
    <property type="molecule type" value="Genomic_DNA"/>
</dbReference>
<comment type="caution">
    <text evidence="2">The sequence shown here is derived from an EMBL/GenBank/DDBJ whole genome shotgun (WGS) entry which is preliminary data.</text>
</comment>
<dbReference type="RefSeq" id="WP_120531324.1">
    <property type="nucleotide sequence ID" value="NZ_RAWI01000221.1"/>
</dbReference>
<organism evidence="2 3">
    <name type="scientific">Corallococcus praedator</name>
    <dbReference type="NCBI Taxonomy" id="2316724"/>
    <lineage>
        <taxon>Bacteria</taxon>
        <taxon>Pseudomonadati</taxon>
        <taxon>Myxococcota</taxon>
        <taxon>Myxococcia</taxon>
        <taxon>Myxococcales</taxon>
        <taxon>Cystobacterineae</taxon>
        <taxon>Myxococcaceae</taxon>
        <taxon>Corallococcus</taxon>
    </lineage>
</organism>
<evidence type="ECO:0000256" key="1">
    <source>
        <dbReference type="SAM" id="MobiDB-lite"/>
    </source>
</evidence>
<feature type="compositionally biased region" description="Low complexity" evidence="1">
    <location>
        <begin position="77"/>
        <end position="96"/>
    </location>
</feature>
<dbReference type="Proteomes" id="UP000278907">
    <property type="component" value="Unassembled WGS sequence"/>
</dbReference>
<reference evidence="2 3" key="1">
    <citation type="submission" date="2018-09" db="EMBL/GenBank/DDBJ databases">
        <authorList>
            <person name="Livingstone P.G."/>
            <person name="Whitworth D.E."/>
        </authorList>
    </citation>
    <scope>NUCLEOTIDE SEQUENCE [LARGE SCALE GENOMIC DNA]</scope>
    <source>
        <strain evidence="2 3">CA031B</strain>
    </source>
</reference>
<feature type="region of interest" description="Disordered" evidence="1">
    <location>
        <begin position="72"/>
        <end position="141"/>
    </location>
</feature>
<protein>
    <submittedName>
        <fullName evidence="2">Uncharacterized protein</fullName>
    </submittedName>
</protein>
<keyword evidence="3" id="KW-1185">Reference proteome</keyword>
<accession>A0ABX9QCD7</accession>
<proteinExistence type="predicted"/>
<sequence length="141" mass="14928">MAGGQAVTGTRDEHHDLISTLYHLLKGASVSEQYLRDAETAGDQELAQLFRDWQDEQRNLAERAKNLLGARMMNAQAGTGRAAPAKGKGKAKGTTADQQVPTREVKGPTNASVKSGGGPGDDPGDEESMESFPASDAPSKY</sequence>